<sequence>MGSGGLATLATAAAAAAATRLAYGRGSLGASSLSSSGYSFCTNTTFGLCITTSWFHSTPHPIGSAIPLTSCPPTSNASLGWGVVSRGDMIGSAMLVVRMPYTASVSVVYQPFSTSPSVGMRRTNSSARRSHSRWMQLF</sequence>
<dbReference type="AlphaFoldDB" id="A0A2M4B2S3"/>
<proteinExistence type="predicted"/>
<name>A0A2M4B2S3_9DIPT</name>
<dbReference type="EMBL" id="GGFK01014034">
    <property type="protein sequence ID" value="MBW47355.1"/>
    <property type="molecule type" value="Transcribed_RNA"/>
</dbReference>
<reference evidence="1" key="1">
    <citation type="submission" date="2018-01" db="EMBL/GenBank/DDBJ databases">
        <title>An insight into the sialome of Amazonian anophelines.</title>
        <authorList>
            <person name="Ribeiro J.M."/>
            <person name="Scarpassa V."/>
            <person name="Calvo E."/>
        </authorList>
    </citation>
    <scope>NUCLEOTIDE SEQUENCE</scope>
    <source>
        <tissue evidence="1">Salivary glands</tissue>
    </source>
</reference>
<evidence type="ECO:0000313" key="1">
    <source>
        <dbReference type="EMBL" id="MBW47355.1"/>
    </source>
</evidence>
<accession>A0A2M4B2S3</accession>
<organism evidence="1">
    <name type="scientific">Anopheles triannulatus</name>
    <dbReference type="NCBI Taxonomy" id="58253"/>
    <lineage>
        <taxon>Eukaryota</taxon>
        <taxon>Metazoa</taxon>
        <taxon>Ecdysozoa</taxon>
        <taxon>Arthropoda</taxon>
        <taxon>Hexapoda</taxon>
        <taxon>Insecta</taxon>
        <taxon>Pterygota</taxon>
        <taxon>Neoptera</taxon>
        <taxon>Endopterygota</taxon>
        <taxon>Diptera</taxon>
        <taxon>Nematocera</taxon>
        <taxon>Culicoidea</taxon>
        <taxon>Culicidae</taxon>
        <taxon>Anophelinae</taxon>
        <taxon>Anopheles</taxon>
    </lineage>
</organism>
<protein>
    <submittedName>
        <fullName evidence="1">Putative secreted protein</fullName>
    </submittedName>
</protein>